<keyword evidence="3" id="KW-0732">Signal</keyword>
<proteinExistence type="predicted"/>
<dbReference type="InParanoid" id="A0A3M0BYK0"/>
<feature type="region of interest" description="Disordered" evidence="2">
    <location>
        <begin position="31"/>
        <end position="50"/>
    </location>
</feature>
<name>A0A3M0BYK0_9PROT</name>
<dbReference type="Proteomes" id="UP000271227">
    <property type="component" value="Unassembled WGS sequence"/>
</dbReference>
<gene>
    <name evidence="4" type="ORF">BXY39_3034</name>
</gene>
<keyword evidence="5" id="KW-1185">Reference proteome</keyword>
<dbReference type="SMART" id="SM00028">
    <property type="entry name" value="TPR"/>
    <property type="match status" value="3"/>
</dbReference>
<dbReference type="InterPro" id="IPR019734">
    <property type="entry name" value="TPR_rpt"/>
</dbReference>
<organism evidence="4 5">
    <name type="scientific">Eilatimonas milleporae</name>
    <dbReference type="NCBI Taxonomy" id="911205"/>
    <lineage>
        <taxon>Bacteria</taxon>
        <taxon>Pseudomonadati</taxon>
        <taxon>Pseudomonadota</taxon>
        <taxon>Alphaproteobacteria</taxon>
        <taxon>Kordiimonadales</taxon>
        <taxon>Kordiimonadaceae</taxon>
        <taxon>Eilatimonas</taxon>
    </lineage>
</organism>
<feature type="signal peptide" evidence="3">
    <location>
        <begin position="1"/>
        <end position="26"/>
    </location>
</feature>
<evidence type="ECO:0008006" key="6">
    <source>
        <dbReference type="Google" id="ProtNLM"/>
    </source>
</evidence>
<dbReference type="SUPFAM" id="SSF48452">
    <property type="entry name" value="TPR-like"/>
    <property type="match status" value="2"/>
</dbReference>
<evidence type="ECO:0000256" key="2">
    <source>
        <dbReference type="SAM" id="MobiDB-lite"/>
    </source>
</evidence>
<feature type="chain" id="PRO_5018311841" description="Tetratricopeptide repeat protein" evidence="3">
    <location>
        <begin position="27"/>
        <end position="452"/>
    </location>
</feature>
<dbReference type="EMBL" id="REFR01000014">
    <property type="protein sequence ID" value="RMB02684.1"/>
    <property type="molecule type" value="Genomic_DNA"/>
</dbReference>
<dbReference type="AlphaFoldDB" id="A0A3M0BYK0"/>
<feature type="coiled-coil region" evidence="1">
    <location>
        <begin position="355"/>
        <end position="382"/>
    </location>
</feature>
<comment type="caution">
    <text evidence="4">The sequence shown here is derived from an EMBL/GenBank/DDBJ whole genome shotgun (WGS) entry which is preliminary data.</text>
</comment>
<keyword evidence="1" id="KW-0175">Coiled coil</keyword>
<evidence type="ECO:0000313" key="4">
    <source>
        <dbReference type="EMBL" id="RMB02684.1"/>
    </source>
</evidence>
<reference evidence="4 5" key="1">
    <citation type="submission" date="2018-10" db="EMBL/GenBank/DDBJ databases">
        <title>Genomic Encyclopedia of Archaeal and Bacterial Type Strains, Phase II (KMG-II): from individual species to whole genera.</title>
        <authorList>
            <person name="Goeker M."/>
        </authorList>
    </citation>
    <scope>NUCLEOTIDE SEQUENCE [LARGE SCALE GENOMIC DNA]</scope>
    <source>
        <strain evidence="4 5">DSM 25217</strain>
    </source>
</reference>
<protein>
    <recommendedName>
        <fullName evidence="6">Tetratricopeptide repeat protein</fullName>
    </recommendedName>
</protein>
<dbReference type="InterPro" id="IPR011990">
    <property type="entry name" value="TPR-like_helical_dom_sf"/>
</dbReference>
<sequence length="452" mass="51489">MVRMKSLSMMVAATALLAALPTGDFAGIGSSAAGAQEQQQKPKQKTRKVPAMSLDVHKRIQKAQEAMDEKNFPEAKIRLAELLESTRINDYERAVAWQLNAMIAYEQEDTPGTIRAYEEILSYAESIPEALELQIIFGLSQLYYSTEKYDLSLEYVKRWESRTEIVGVNQLIFIAQLYYTLNDYRNALSYAYKAISDAEAVDTVEVKESWYQIALSSHWELGEFANVRDILEILIINWPKPVYWTQLAGVYGELKEEQKSYSITEAAYKQGFLDDRPVQVVNMAQILMARQAPIKAAWVLERGFKEELIEDNVDNKKLLGQAYLVSAEYAKSVGPLTEAANGEEDGDLWMQVGQVNMQLDRLDDAEAAFANAEKQFREDDKKTKAKKNRSRIFNALMQRSGALIELKKYSEAERVLNMANRMADSSRERGSVRGWRDYLRAEKAREDMLAGR</sequence>
<accession>A0A3M0BYK0</accession>
<evidence type="ECO:0000256" key="1">
    <source>
        <dbReference type="SAM" id="Coils"/>
    </source>
</evidence>
<dbReference type="Gene3D" id="1.25.40.10">
    <property type="entry name" value="Tetratricopeptide repeat domain"/>
    <property type="match status" value="2"/>
</dbReference>
<evidence type="ECO:0000256" key="3">
    <source>
        <dbReference type="SAM" id="SignalP"/>
    </source>
</evidence>
<evidence type="ECO:0000313" key="5">
    <source>
        <dbReference type="Proteomes" id="UP000271227"/>
    </source>
</evidence>